<dbReference type="EMBL" id="JBHFQA010000006">
    <property type="protein sequence ID" value="KAL2098280.1"/>
    <property type="molecule type" value="Genomic_DNA"/>
</dbReference>
<feature type="domain" description="Chromo" evidence="3">
    <location>
        <begin position="273"/>
        <end position="331"/>
    </location>
</feature>
<dbReference type="InterPro" id="IPR056924">
    <property type="entry name" value="SH3_Tf2-1"/>
</dbReference>
<gene>
    <name evidence="4" type="ORF">ACEWY4_007487</name>
</gene>
<reference evidence="4 5" key="1">
    <citation type="submission" date="2024-09" db="EMBL/GenBank/DDBJ databases">
        <title>A chromosome-level genome assembly of Gray's grenadier anchovy, Coilia grayii.</title>
        <authorList>
            <person name="Fu Z."/>
        </authorList>
    </citation>
    <scope>NUCLEOTIDE SEQUENCE [LARGE SCALE GENOMIC DNA]</scope>
    <source>
        <strain evidence="4">G4</strain>
        <tissue evidence="4">Muscle</tissue>
    </source>
</reference>
<comment type="subcellular location">
    <subcellularLocation>
        <location evidence="1">Nucleus</location>
    </subcellularLocation>
</comment>
<dbReference type="SUPFAM" id="SSF54160">
    <property type="entry name" value="Chromo domain-like"/>
    <property type="match status" value="1"/>
</dbReference>
<sequence>MHRVDELSNSVAQIRELLLSMQPQYLSQPNSHSSDEARLLASQPDPFTSPLGRDDNALSLADTDSLFPMDTGNISLPDDITTFDSSATESGRESEDGIDLSGVNTTLSGAIRMAMVKLNIQPLSTAMVQTNRLCHLPMQSNDLAIPPCDDFTKMFTEALKEANTSRMDRPTRLLAVMVDPSIAGLGPMPVEQQVWLSTEDLPLRVESRKLVTRFLGPYTIIRVISPTAVCLPSTMRVHPILHVSRIKPVRRSPLVPTVPPPPAPRLLGGGQVYTVHRLLHSPRRGRSIQYLIDWEGYGPDERSWVPAGRIVDRTLIRDFHRQHPDQPALRRGRSRGSRRATAPAPAPAPSVTGSQPSSGDEAVALDRSKVF</sequence>
<comment type="caution">
    <text evidence="4">The sequence shown here is derived from an EMBL/GenBank/DDBJ whole genome shotgun (WGS) entry which is preliminary data.</text>
</comment>
<dbReference type="Gene3D" id="2.40.50.40">
    <property type="match status" value="1"/>
</dbReference>
<feature type="region of interest" description="Disordered" evidence="2">
    <location>
        <begin position="321"/>
        <end position="371"/>
    </location>
</feature>
<dbReference type="InterPro" id="IPR016197">
    <property type="entry name" value="Chromo-like_dom_sf"/>
</dbReference>
<keyword evidence="5" id="KW-1185">Reference proteome</keyword>
<dbReference type="Proteomes" id="UP001591681">
    <property type="component" value="Unassembled WGS sequence"/>
</dbReference>
<accession>A0ABD1KGK8</accession>
<name>A0ABD1KGK8_9TELE</name>
<evidence type="ECO:0000313" key="5">
    <source>
        <dbReference type="Proteomes" id="UP001591681"/>
    </source>
</evidence>
<dbReference type="InterPro" id="IPR023780">
    <property type="entry name" value="Chromo_domain"/>
</dbReference>
<proteinExistence type="predicted"/>
<dbReference type="Pfam" id="PF00385">
    <property type="entry name" value="Chromo"/>
    <property type="match status" value="1"/>
</dbReference>
<evidence type="ECO:0000313" key="4">
    <source>
        <dbReference type="EMBL" id="KAL2098280.1"/>
    </source>
</evidence>
<dbReference type="Pfam" id="PF24626">
    <property type="entry name" value="SH3_Tf2-1"/>
    <property type="match status" value="1"/>
</dbReference>
<dbReference type="AlphaFoldDB" id="A0ABD1KGK8"/>
<evidence type="ECO:0000259" key="3">
    <source>
        <dbReference type="PROSITE" id="PS50013"/>
    </source>
</evidence>
<dbReference type="PROSITE" id="PS50013">
    <property type="entry name" value="CHROMO_2"/>
    <property type="match status" value="1"/>
</dbReference>
<dbReference type="InterPro" id="IPR000953">
    <property type="entry name" value="Chromo/chromo_shadow_dom"/>
</dbReference>
<feature type="region of interest" description="Disordered" evidence="2">
    <location>
        <begin position="26"/>
        <end position="55"/>
    </location>
</feature>
<dbReference type="GO" id="GO:0005634">
    <property type="term" value="C:nucleus"/>
    <property type="evidence" value="ECO:0007669"/>
    <property type="project" value="UniProtKB-SubCell"/>
</dbReference>
<evidence type="ECO:0000256" key="1">
    <source>
        <dbReference type="ARBA" id="ARBA00004123"/>
    </source>
</evidence>
<protein>
    <recommendedName>
        <fullName evidence="3">Chromo domain-containing protein</fullName>
    </recommendedName>
</protein>
<evidence type="ECO:0000256" key="2">
    <source>
        <dbReference type="SAM" id="MobiDB-lite"/>
    </source>
</evidence>
<dbReference type="SMART" id="SM00298">
    <property type="entry name" value="CHROMO"/>
    <property type="match status" value="1"/>
</dbReference>
<feature type="region of interest" description="Disordered" evidence="2">
    <location>
        <begin position="81"/>
        <end position="100"/>
    </location>
</feature>
<organism evidence="4 5">
    <name type="scientific">Coilia grayii</name>
    <name type="common">Gray's grenadier anchovy</name>
    <dbReference type="NCBI Taxonomy" id="363190"/>
    <lineage>
        <taxon>Eukaryota</taxon>
        <taxon>Metazoa</taxon>
        <taxon>Chordata</taxon>
        <taxon>Craniata</taxon>
        <taxon>Vertebrata</taxon>
        <taxon>Euteleostomi</taxon>
        <taxon>Actinopterygii</taxon>
        <taxon>Neopterygii</taxon>
        <taxon>Teleostei</taxon>
        <taxon>Clupei</taxon>
        <taxon>Clupeiformes</taxon>
        <taxon>Clupeoidei</taxon>
        <taxon>Engraulidae</taxon>
        <taxon>Coilinae</taxon>
        <taxon>Coilia</taxon>
    </lineage>
</organism>